<dbReference type="EMBL" id="NCKV01005778">
    <property type="protein sequence ID" value="RWS23851.1"/>
    <property type="molecule type" value="Genomic_DNA"/>
</dbReference>
<dbReference type="GO" id="GO:0005634">
    <property type="term" value="C:nucleus"/>
    <property type="evidence" value="ECO:0007669"/>
    <property type="project" value="TreeGrafter"/>
</dbReference>
<evidence type="ECO:0000256" key="1">
    <source>
        <dbReference type="SAM" id="MobiDB-lite"/>
    </source>
</evidence>
<dbReference type="InterPro" id="IPR011666">
    <property type="entry name" value="DUF1604"/>
</dbReference>
<reference evidence="3 4" key="1">
    <citation type="journal article" date="2018" name="Gigascience">
        <title>Genomes of trombidid mites reveal novel predicted allergens and laterally-transferred genes associated with secondary metabolism.</title>
        <authorList>
            <person name="Dong X."/>
            <person name="Chaisiri K."/>
            <person name="Xia D."/>
            <person name="Armstrong S.D."/>
            <person name="Fang Y."/>
            <person name="Donnelly M.J."/>
            <person name="Kadowaki T."/>
            <person name="McGarry J.W."/>
            <person name="Darby A.C."/>
            <person name="Makepeace B.L."/>
        </authorList>
    </citation>
    <scope>NUCLEOTIDE SEQUENCE [LARGE SCALE GENOMIC DNA]</scope>
    <source>
        <strain evidence="3">UoL-UT</strain>
    </source>
</reference>
<evidence type="ECO:0000259" key="2">
    <source>
        <dbReference type="Pfam" id="PF07713"/>
    </source>
</evidence>
<dbReference type="PANTHER" id="PTHR13384">
    <property type="entry name" value="G PATCH DOMAIN-CONTAINING PROTEIN 1"/>
    <property type="match status" value="1"/>
</dbReference>
<proteinExistence type="predicted"/>
<sequence length="523" mass="59234">MSDSDDDDIFYGTALPPLEDLQNAPKKAELDLTVRDEKGRRRFHGAFTGGFSAGYFNTVGSIEGWVPSQYVSSRQEGKWDKDLIRSKPEDYMDEEDFSAFGIAPKVVQTRDKFKSSELLGFAGFRNPEATIVDVLKDIIKPKNDSIGIKLFKAMRRGTKFKEAKVVTEPQNTVKSYGCALPPGFQRDDSDEDDDDFTIKFVIPYQPKSDFHGIGYEGLKHESSDALKSGQLTVTLSDGKRLNIKGEAFGTGALEAEDDYDEDAQVYGNDDLSNYDFSIGSKPSTSKSGKSTLNCLDRDIHFSKAKRNYGSEMFENKLPTIPRGWRPKPPFYTHKKRKSRWDQSDTSEKKEKISKESKTETDVHRTMNANTRAILLGEEVVRVVGNKSKDVKRNASNSDENKSGKSDSKEERIKETVKNENLEKLVRRTPASQYFADKFVRSEDLENTNSPLNKGLTQSQDIPKHKEEFVEVPEIKETKIGTKNRLTYQWHPHPLVAKRFNVPHPYPQFTEVVGTIRVGHTLKQ</sequence>
<dbReference type="VEuPathDB" id="VectorBase:LDEU008189"/>
<dbReference type="GO" id="GO:0006397">
    <property type="term" value="P:mRNA processing"/>
    <property type="evidence" value="ECO:0007669"/>
    <property type="project" value="InterPro"/>
</dbReference>
<name>A0A443S8K7_9ACAR</name>
<dbReference type="Proteomes" id="UP000288716">
    <property type="component" value="Unassembled WGS sequence"/>
</dbReference>
<keyword evidence="4" id="KW-1185">Reference proteome</keyword>
<dbReference type="STRING" id="299467.A0A443S8K7"/>
<feature type="region of interest" description="Disordered" evidence="1">
    <location>
        <begin position="319"/>
        <end position="365"/>
    </location>
</feature>
<dbReference type="Pfam" id="PF07713">
    <property type="entry name" value="DUF1604"/>
    <property type="match status" value="1"/>
</dbReference>
<gene>
    <name evidence="3" type="ORF">B4U80_10640</name>
</gene>
<accession>A0A443S8K7</accession>
<dbReference type="AlphaFoldDB" id="A0A443S8K7"/>
<dbReference type="GO" id="GO:0003723">
    <property type="term" value="F:RNA binding"/>
    <property type="evidence" value="ECO:0007669"/>
    <property type="project" value="TreeGrafter"/>
</dbReference>
<comment type="caution">
    <text evidence="3">The sequence shown here is derived from an EMBL/GenBank/DDBJ whole genome shotgun (WGS) entry which is preliminary data.</text>
</comment>
<feature type="region of interest" description="Disordered" evidence="1">
    <location>
        <begin position="386"/>
        <end position="413"/>
    </location>
</feature>
<dbReference type="OrthoDB" id="20507at2759"/>
<evidence type="ECO:0000313" key="3">
    <source>
        <dbReference type="EMBL" id="RWS23851.1"/>
    </source>
</evidence>
<feature type="domain" description="G patch" evidence="2">
    <location>
        <begin position="31"/>
        <end position="113"/>
    </location>
</feature>
<evidence type="ECO:0000313" key="4">
    <source>
        <dbReference type="Proteomes" id="UP000288716"/>
    </source>
</evidence>
<protein>
    <submittedName>
        <fullName evidence="3">DUF1604 domain containing protein-like protein</fullName>
    </submittedName>
</protein>
<dbReference type="PANTHER" id="PTHR13384:SF19">
    <property type="entry name" value="G PATCH DOMAIN-CONTAINING PROTEIN 1"/>
    <property type="match status" value="1"/>
</dbReference>
<feature type="compositionally biased region" description="Basic and acidic residues" evidence="1">
    <location>
        <begin position="339"/>
        <end position="364"/>
    </location>
</feature>
<organism evidence="3 4">
    <name type="scientific">Leptotrombidium deliense</name>
    <dbReference type="NCBI Taxonomy" id="299467"/>
    <lineage>
        <taxon>Eukaryota</taxon>
        <taxon>Metazoa</taxon>
        <taxon>Ecdysozoa</taxon>
        <taxon>Arthropoda</taxon>
        <taxon>Chelicerata</taxon>
        <taxon>Arachnida</taxon>
        <taxon>Acari</taxon>
        <taxon>Acariformes</taxon>
        <taxon>Trombidiformes</taxon>
        <taxon>Prostigmata</taxon>
        <taxon>Anystina</taxon>
        <taxon>Parasitengona</taxon>
        <taxon>Trombiculoidea</taxon>
        <taxon>Trombiculidae</taxon>
        <taxon>Leptotrombidium</taxon>
    </lineage>
</organism>